<evidence type="ECO:0000256" key="5">
    <source>
        <dbReference type="ARBA" id="ARBA00011245"/>
    </source>
</evidence>
<evidence type="ECO:0000256" key="10">
    <source>
        <dbReference type="ARBA" id="ARBA00022801"/>
    </source>
</evidence>
<dbReference type="InterPro" id="IPR058199">
    <property type="entry name" value="BlaB//VIM/IMP-1"/>
</dbReference>
<keyword evidence="13" id="KW-0472">Membrane</keyword>
<keyword evidence="8" id="KW-0732">Signal</keyword>
<dbReference type="PANTHER" id="PTHR42951">
    <property type="entry name" value="METALLO-BETA-LACTAMASE DOMAIN-CONTAINING"/>
    <property type="match status" value="1"/>
</dbReference>
<evidence type="ECO:0000259" key="14">
    <source>
        <dbReference type="SMART" id="SM00849"/>
    </source>
</evidence>
<keyword evidence="12" id="KW-0046">Antibiotic resistance</keyword>
<dbReference type="Gene3D" id="3.60.15.10">
    <property type="entry name" value="Ribonuclease Z/Hydroxyacylglutathione hydrolase-like"/>
    <property type="match status" value="1"/>
</dbReference>
<dbReference type="EMBL" id="JAKEVY010000004">
    <property type="protein sequence ID" value="MCF1716017.1"/>
    <property type="molecule type" value="Genomic_DNA"/>
</dbReference>
<dbReference type="InterPro" id="IPR001279">
    <property type="entry name" value="Metallo-B-lactamas"/>
</dbReference>
<accession>A0ABS9BLN6</accession>
<evidence type="ECO:0000256" key="12">
    <source>
        <dbReference type="ARBA" id="ARBA00023251"/>
    </source>
</evidence>
<dbReference type="Proteomes" id="UP001200145">
    <property type="component" value="Unassembled WGS sequence"/>
</dbReference>
<sequence length="392" mass="43710">MKKNSLPGWICIGKILMIVLCLATGYNLQAQSKSYASSHLKITPIQPNLYVHESYLQTDNWGKVGCNGMIYISGDSAVVFDTPASDTASIELIRVLRKKWKLKVKAVVINHFHNDCLAGLAEFHKAGIHSISNELTRELAEAAGSPLPRQVFKGEQQLFLNGKPIINRYFGEGHTKDNIVSYVPEYKALFGGCLVKSLDAGFGFVGDANITSWSTTIQAVQAAYPEVATVVPGHGPYGDGALLAFTATLFAVPEIAKSGTATNRDSLYYQIQALDSAFFDAFNRRQLDEVMAYFSPDLEFYHDKGGMDNYEQTRTKSKQLFERNTESGFRRDMEPGTLEVYPVPGSGAIQINRHRFCHIENNKMDCGSFKNIMVWKKEGDRWLITRVISIDH</sequence>
<protein>
    <recommendedName>
        <fullName evidence="6">beta-lactamase</fullName>
        <ecNumber evidence="6">3.5.2.6</ecNumber>
    </recommendedName>
</protein>
<keyword evidence="16" id="KW-1185">Reference proteome</keyword>
<comment type="subunit">
    <text evidence="5">Monomer.</text>
</comment>
<dbReference type="GO" id="GO:0008800">
    <property type="term" value="F:beta-lactamase activity"/>
    <property type="evidence" value="ECO:0007669"/>
    <property type="project" value="UniProtKB-EC"/>
</dbReference>
<dbReference type="SUPFAM" id="SSF56281">
    <property type="entry name" value="Metallo-hydrolase/oxidoreductase"/>
    <property type="match status" value="1"/>
</dbReference>
<evidence type="ECO:0000256" key="6">
    <source>
        <dbReference type="ARBA" id="ARBA00012865"/>
    </source>
</evidence>
<dbReference type="SUPFAM" id="SSF54427">
    <property type="entry name" value="NTF2-like"/>
    <property type="match status" value="1"/>
</dbReference>
<dbReference type="NCBIfam" id="NF033088">
    <property type="entry name" value="bla_subclass_B1"/>
    <property type="match status" value="1"/>
</dbReference>
<dbReference type="Pfam" id="PF14534">
    <property type="entry name" value="DUF4440"/>
    <property type="match status" value="1"/>
</dbReference>
<dbReference type="RefSeq" id="WP_234866969.1">
    <property type="nucleotide sequence ID" value="NZ_JAKEVY010000004.1"/>
</dbReference>
<keyword evidence="13" id="KW-1133">Transmembrane helix</keyword>
<keyword evidence="10 15" id="KW-0378">Hydrolase</keyword>
<dbReference type="InterPro" id="IPR027843">
    <property type="entry name" value="DUF4440"/>
</dbReference>
<proteinExistence type="inferred from homology"/>
<keyword evidence="7" id="KW-0479">Metal-binding</keyword>
<evidence type="ECO:0000256" key="1">
    <source>
        <dbReference type="ARBA" id="ARBA00001526"/>
    </source>
</evidence>
<evidence type="ECO:0000256" key="7">
    <source>
        <dbReference type="ARBA" id="ARBA00022723"/>
    </source>
</evidence>
<dbReference type="PANTHER" id="PTHR42951:SF4">
    <property type="entry name" value="ACYL-COENZYME A THIOESTERASE MBLAC2"/>
    <property type="match status" value="1"/>
</dbReference>
<dbReference type="SMART" id="SM00849">
    <property type="entry name" value="Lactamase_B"/>
    <property type="match status" value="1"/>
</dbReference>
<evidence type="ECO:0000256" key="3">
    <source>
        <dbReference type="ARBA" id="ARBA00004418"/>
    </source>
</evidence>
<dbReference type="InterPro" id="IPR032710">
    <property type="entry name" value="NTF2-like_dom_sf"/>
</dbReference>
<dbReference type="EC" id="3.5.2.6" evidence="6"/>
<evidence type="ECO:0000256" key="13">
    <source>
        <dbReference type="SAM" id="Phobius"/>
    </source>
</evidence>
<evidence type="ECO:0000256" key="2">
    <source>
        <dbReference type="ARBA" id="ARBA00001947"/>
    </source>
</evidence>
<dbReference type="InterPro" id="IPR036866">
    <property type="entry name" value="RibonucZ/Hydroxyglut_hydro"/>
</dbReference>
<evidence type="ECO:0000313" key="16">
    <source>
        <dbReference type="Proteomes" id="UP001200145"/>
    </source>
</evidence>
<feature type="transmembrane region" description="Helical" evidence="13">
    <location>
        <begin position="6"/>
        <end position="28"/>
    </location>
</feature>
<name>A0ABS9BLN6_9BACT</name>
<comment type="similarity">
    <text evidence="4">Belongs to the metallo-beta-lactamase superfamily. Class-B beta-lactamase family.</text>
</comment>
<keyword evidence="11" id="KW-0862">Zinc</keyword>
<dbReference type="Pfam" id="PF00753">
    <property type="entry name" value="Lactamase_B"/>
    <property type="match status" value="1"/>
</dbReference>
<feature type="domain" description="Metallo-beta-lactamase" evidence="14">
    <location>
        <begin position="65"/>
        <end position="234"/>
    </location>
</feature>
<comment type="caution">
    <text evidence="15">The sequence shown here is derived from an EMBL/GenBank/DDBJ whole genome shotgun (WGS) entry which is preliminary data.</text>
</comment>
<dbReference type="Gene3D" id="3.10.450.50">
    <property type="match status" value="1"/>
</dbReference>
<comment type="cofactor">
    <cofactor evidence="2">
        <name>Zn(2+)</name>
        <dbReference type="ChEBI" id="CHEBI:29105"/>
    </cofactor>
</comment>
<gene>
    <name evidence="15" type="primary">bla</name>
    <name evidence="15" type="ORF">L0U88_15360</name>
</gene>
<comment type="catalytic activity">
    <reaction evidence="1">
        <text>a beta-lactam + H2O = a substituted beta-amino acid</text>
        <dbReference type="Rhea" id="RHEA:20401"/>
        <dbReference type="ChEBI" id="CHEBI:15377"/>
        <dbReference type="ChEBI" id="CHEBI:35627"/>
        <dbReference type="ChEBI" id="CHEBI:140347"/>
        <dbReference type="EC" id="3.5.2.6"/>
    </reaction>
</comment>
<reference evidence="15 16" key="1">
    <citation type="submission" date="2022-01" db="EMBL/GenBank/DDBJ databases">
        <title>Flavihumibacter sp. nov., isolated from sediment of a river.</title>
        <authorList>
            <person name="Liu H."/>
        </authorList>
    </citation>
    <scope>NUCLEOTIDE SEQUENCE [LARGE SCALE GENOMIC DNA]</scope>
    <source>
        <strain evidence="15 16">RY-1</strain>
    </source>
</reference>
<evidence type="ECO:0000256" key="11">
    <source>
        <dbReference type="ARBA" id="ARBA00022833"/>
    </source>
</evidence>
<evidence type="ECO:0000256" key="8">
    <source>
        <dbReference type="ARBA" id="ARBA00022729"/>
    </source>
</evidence>
<keyword evidence="13" id="KW-0812">Transmembrane</keyword>
<evidence type="ECO:0000256" key="4">
    <source>
        <dbReference type="ARBA" id="ARBA00005250"/>
    </source>
</evidence>
<dbReference type="InterPro" id="IPR050855">
    <property type="entry name" value="NDM-1-like"/>
</dbReference>
<organism evidence="15 16">
    <name type="scientific">Flavihumibacter fluminis</name>
    <dbReference type="NCBI Taxonomy" id="2909236"/>
    <lineage>
        <taxon>Bacteria</taxon>
        <taxon>Pseudomonadati</taxon>
        <taxon>Bacteroidota</taxon>
        <taxon>Chitinophagia</taxon>
        <taxon>Chitinophagales</taxon>
        <taxon>Chitinophagaceae</taxon>
        <taxon>Flavihumibacter</taxon>
    </lineage>
</organism>
<keyword evidence="9" id="KW-0574">Periplasm</keyword>
<comment type="subcellular location">
    <subcellularLocation>
        <location evidence="3">Periplasm</location>
    </subcellularLocation>
</comment>
<evidence type="ECO:0000313" key="15">
    <source>
        <dbReference type="EMBL" id="MCF1716017.1"/>
    </source>
</evidence>
<evidence type="ECO:0000256" key="9">
    <source>
        <dbReference type="ARBA" id="ARBA00022764"/>
    </source>
</evidence>